<dbReference type="Pfam" id="PF09957">
    <property type="entry name" value="VapB_antitoxin"/>
    <property type="match status" value="1"/>
</dbReference>
<proteinExistence type="predicted"/>
<dbReference type="InterPro" id="IPR019239">
    <property type="entry name" value="VapB_antitoxin"/>
</dbReference>
<reference evidence="1 2" key="1">
    <citation type="submission" date="2017-01" db="EMBL/GenBank/DDBJ databases">
        <title>The cable genome- insights into the physiology and evolution of filamentous bacteria capable of sulfide oxidation via long distance electron transfer.</title>
        <authorList>
            <person name="Schreiber L."/>
            <person name="Bjerg J.T."/>
            <person name="Boggild A."/>
            <person name="Van De Vossenberg J."/>
            <person name="Meysman F."/>
            <person name="Nielsen L.P."/>
            <person name="Schramm A."/>
            <person name="Kjeldsen K.U."/>
        </authorList>
    </citation>
    <scope>NUCLEOTIDE SEQUENCE [LARGE SCALE GENOMIC DNA]</scope>
    <source>
        <strain evidence="1">A5</strain>
    </source>
</reference>
<organism evidence="1 2">
    <name type="scientific">Candidatus Electrothrix marina</name>
    <dbReference type="NCBI Taxonomy" id="1859130"/>
    <lineage>
        <taxon>Bacteria</taxon>
        <taxon>Pseudomonadati</taxon>
        <taxon>Thermodesulfobacteriota</taxon>
        <taxon>Desulfobulbia</taxon>
        <taxon>Desulfobulbales</taxon>
        <taxon>Desulfobulbaceae</taxon>
        <taxon>Candidatus Electrothrix</taxon>
    </lineage>
</organism>
<dbReference type="EMBL" id="MTKS01000088">
    <property type="protein sequence ID" value="RWX51740.1"/>
    <property type="molecule type" value="Genomic_DNA"/>
</dbReference>
<keyword evidence="2" id="KW-1185">Reference proteome</keyword>
<dbReference type="AlphaFoldDB" id="A0A444JF61"/>
<sequence>MQLNINDILLKRAQQVSGLQSAQAVIEAALRVLIAQRHQGASEAGSAENPLKLLLKSDFIGCANSDETRLSQTYKNELTGILEKKYGYR</sequence>
<name>A0A444JF61_9BACT</name>
<evidence type="ECO:0000313" key="1">
    <source>
        <dbReference type="EMBL" id="RWX51740.1"/>
    </source>
</evidence>
<accession>A0A444JF61</accession>
<dbReference type="Proteomes" id="UP000288892">
    <property type="component" value="Unassembled WGS sequence"/>
</dbReference>
<evidence type="ECO:0000313" key="2">
    <source>
        <dbReference type="Proteomes" id="UP000288892"/>
    </source>
</evidence>
<comment type="caution">
    <text evidence="1">The sequence shown here is derived from an EMBL/GenBank/DDBJ whole genome shotgun (WGS) entry which is preliminary data.</text>
</comment>
<protein>
    <submittedName>
        <fullName evidence="1">Antitoxin of type II TA system, VapB</fullName>
    </submittedName>
</protein>
<gene>
    <name evidence="1" type="ORF">VU01_10883</name>
</gene>